<sequence>MNFCHDRHVISFPLDEELIAKWTASGTSMPPAHPLKAAWALLLSRISGVPTSRFGVVETPMASVVDPKAISRSSELPHVETWAISENADIALRDAAEEHTEYPVETEATTAIITSWDGDTALLPSTFDTILLLKCGLSPAQMYMSFSIESLTISRAWAQLASVVRVLEQMILTPDLPLSKVDFLGSHGEKTIRQWSNPYSLSRPNACIHTLIQEHFQSQPDAEALCAWDGSLTYAELDQLSLAISILLQAHEVGPETIVPLLFEKSRCTAIAILGVLRAGGAFVLLDPSHPVHRLDEICVEVEAAFILTSRSLHDLGGQVHRQAIAVPGADMEVDEAHFNSTPVVNSANAAYVAFTSGSTGKPKGIVIEHRSFCANALAQNAVQNLSSRTRAFQFAAHSFDSSILEMLMTLIAGGCVCIPSDEQRLNGLSSAINDLQANWLELTPSVARFLQPDQIPGVKSVLLVGEPMSHKDVSQWADSVQLLNAYGPAECSVVTTIQPRVKANDPQNIGRSYSGHCWIVNPQDHDQLEPLGAVGELIVSGPIVARGYLNYPGQTSFISKPLWATRFGIPEDERFYRTGDLARYNVNDGTLQYIGRKDREVKIHGQRIDLQEIECLASQYRNNVAAVVDIIHVGDSSAGKLVTIFLAFADKRLCSDSCKGQVVCADASMRSVSAGMKGWLQDRLPPYMIPTKYLWVNGFPLTRTGKLDRRTLVDWGTAATLARTHNSQPESSTTNSHADGAFDHNLLSKEDLIRSLFAEVLDCLEQTIGIHDDFYELGGNSLAAIELVARARSRGLEVTVAEVISSQTPYQIARASLETRESPEIPPFTLLGNHDAEEILSTAAVQCQVLPGQIEDIYPCTPLQEGLMSLSTKKRPGAFIGTYRFSIPASTSVAQLRAAWERLWIAHPILRTRIVLGKDGTMMQAVIKEDLPCREGSCAEDDRRSMGIGSPLARLTIQQSNAPVLFILTIHHAIFDGWSYVQLLEDLHSFYEGQSPPSRPAFTQYIRYLANSDSNMSHSFWEKELKGYQSPAFPSFSAQRPSTSPRWLVSSHQVSLADLEVNWKLANQIKLAWALVVSSQANSDDVIYGLTVTGRNAPVSGIDRITGPTFTTFPFRTQLKSKLSVQRMLAEIQEHDVSIMPYEHTGLKTIAESSPEAPWACSFQNLLTIRLRSSKSPSSAFLDLPENEAEDLNFASYPLSIVVQREDILLKIKAFYDSEILTPSVVQAFLDDFETFLQHVIQRPESMIGDLKSLVSQRWQQVAEINTEAHGQPSPQCIHDVIQGLGVTQPEWEAVCAWDRSLTYGELITMGRSLAGHLQIMGSGPGTIIGVCLERSGLFPVAILSVLMSGAAMVLLEPNFPQARLLGILHDVDAQFVICSPGLQEKFEGETKTRRNIIPLAWDLREWKSCNSWIPPPVSPSDPMYVAFTSGSTGTPKGVVIEHGMVYSTIHAHKDVIGAAQASRCLLFASPAFDIFLAEIFFMLATGGCVCIPSESQRMNSLAEAMSAMRVNMAMLTPSVARTFSPEKVPSLQTLILGGESPSASDLATWAPRVRLHQSYGPAECTMYATTTAQLGPESVLNNVGSSVNATYWIVNPENHDELMPVGSMGELLIGGPLVGRGYINRPTESAAAFIQDPAWSQQIPALRGSRLYKTGDLAILNRDKSLLLIGRKDTQVKLHGQRIELHEIERCAEGFGHDLAVIVELVEIQSVKTSSLVAFVYNPNTVDRILPITPALSDNQGLFLPPSAGNRQLFDGLRKHLQQQLAPYMVPSLMLELSRLPLGPTGKTDRKTLRHAASMLEKETLRMYREGVAGSKMEPTTRQERFVRASFATALSLNKESIGLYDSFFALGGDSLSAMRVLTLCRRGNMNISMQELLSHNTVYSLCAYASSYHEQFSDPALKKSVYPKDHSEGEALSVHPVDVAHDLERIRSQLTSLQSHNIEDIYPCSDAHNGILERYTSKYTSTAIFRVLPSGSVSAAQVSNAWVQLVKRHAALRTILVDDPKALVKKLHVVLHPGTVQSPICVSSGTALADLRTLRPVESWDLSPLYRLFIGQDGSGEVFMRLEMGGALIDAFSMSILMRELCFILDGQPLPSISVTYRQYWTHLQQQQSSAKALQYWSHVLHDSQPSHLSRRPADTPMPSSPSPRAQSRRLSLTQFHDLNAFWRFHHFTITNVCQLAWALTLSRYTNARDVCFGTVTSGREDPQLDVWDSVGSFFNILPCRLALAADGTVLEALARNQAEIQRRAKHQHCSMPDIVRKSGAQLANDPDQQLFNTVLTVQSTVSTNSHPARVQRNETAAATMSTQVELLDLEDPTEYDFCLAVHTSPSQIEIEIRYWTSTASEKYASELLAQMLEYLDLIVRHAMAPLQQVLWIES</sequence>
<dbReference type="Pfam" id="PF00550">
    <property type="entry name" value="PP-binding"/>
    <property type="match status" value="2"/>
</dbReference>
<dbReference type="InterPro" id="IPR042099">
    <property type="entry name" value="ANL_N_sf"/>
</dbReference>
<feature type="region of interest" description="Disordered" evidence="5">
    <location>
        <begin position="2132"/>
        <end position="2154"/>
    </location>
</feature>
<protein>
    <submittedName>
        <fullName evidence="7">Acetyl-CoA synthetase-like protein</fullName>
    </submittedName>
</protein>
<dbReference type="Gene3D" id="2.30.38.10">
    <property type="entry name" value="Luciferase, Domain 3"/>
    <property type="match status" value="1"/>
</dbReference>
<dbReference type="InterPro" id="IPR045851">
    <property type="entry name" value="AMP-bd_C_sf"/>
</dbReference>
<dbReference type="Gene3D" id="3.40.50.12780">
    <property type="entry name" value="N-terminal domain of ligase-like"/>
    <property type="match status" value="1"/>
</dbReference>
<dbReference type="GO" id="GO:1904091">
    <property type="term" value="F:non-ribosomal peptide synthetase activity"/>
    <property type="evidence" value="ECO:0007669"/>
    <property type="project" value="UniProtKB-ARBA"/>
</dbReference>
<evidence type="ECO:0000313" key="8">
    <source>
        <dbReference type="Proteomes" id="UP000248340"/>
    </source>
</evidence>
<gene>
    <name evidence="7" type="ORF">BO82DRAFT_421517</name>
</gene>
<reference evidence="7 8" key="1">
    <citation type="submission" date="2016-12" db="EMBL/GenBank/DDBJ databases">
        <title>The genomes of Aspergillus section Nigri reveals drivers in fungal speciation.</title>
        <authorList>
            <consortium name="DOE Joint Genome Institute"/>
            <person name="Vesth T.C."/>
            <person name="Nybo J."/>
            <person name="Theobald S."/>
            <person name="Brandl J."/>
            <person name="Frisvad J.C."/>
            <person name="Nielsen K.F."/>
            <person name="Lyhne E.K."/>
            <person name="Kogle M.E."/>
            <person name="Kuo A."/>
            <person name="Riley R."/>
            <person name="Clum A."/>
            <person name="Nolan M."/>
            <person name="Lipzen A."/>
            <person name="Salamov A."/>
            <person name="Henrissat B."/>
            <person name="Wiebenga A."/>
            <person name="De Vries R.P."/>
            <person name="Grigoriev I.V."/>
            <person name="Mortensen U.H."/>
            <person name="Andersen M.R."/>
            <person name="Baker S.E."/>
        </authorList>
    </citation>
    <scope>NUCLEOTIDE SEQUENCE [LARGE SCALE GENOMIC DNA]</scope>
    <source>
        <strain evidence="7 8">CBS 121591</strain>
    </source>
</reference>
<dbReference type="CDD" id="cd05918">
    <property type="entry name" value="A_NRPS_SidN3_like"/>
    <property type="match status" value="2"/>
</dbReference>
<dbReference type="GO" id="GO:0031177">
    <property type="term" value="F:phosphopantetheine binding"/>
    <property type="evidence" value="ECO:0007669"/>
    <property type="project" value="InterPro"/>
</dbReference>
<name>A0A319C453_9EURO</name>
<dbReference type="Gene3D" id="3.30.300.30">
    <property type="match status" value="2"/>
</dbReference>
<dbReference type="CDD" id="cd19545">
    <property type="entry name" value="FUM14_C_NRPS-like"/>
    <property type="match status" value="1"/>
</dbReference>
<dbReference type="PROSITE" id="PS50075">
    <property type="entry name" value="CARRIER"/>
    <property type="match status" value="2"/>
</dbReference>
<dbReference type="OrthoDB" id="416786at2759"/>
<dbReference type="PANTHER" id="PTHR45527:SF1">
    <property type="entry name" value="FATTY ACID SYNTHASE"/>
    <property type="match status" value="1"/>
</dbReference>
<keyword evidence="3" id="KW-0436">Ligase</keyword>
<dbReference type="CDD" id="cd19542">
    <property type="entry name" value="CT_NRPS-like"/>
    <property type="match status" value="1"/>
</dbReference>
<dbReference type="InterPro" id="IPR036736">
    <property type="entry name" value="ACP-like_sf"/>
</dbReference>
<dbReference type="InterPro" id="IPR020806">
    <property type="entry name" value="PKS_PP-bd"/>
</dbReference>
<dbReference type="PROSITE" id="PS00455">
    <property type="entry name" value="AMP_BINDING"/>
    <property type="match status" value="2"/>
</dbReference>
<dbReference type="InterPro" id="IPR010071">
    <property type="entry name" value="AA_adenyl_dom"/>
</dbReference>
<dbReference type="SUPFAM" id="SSF47336">
    <property type="entry name" value="ACP-like"/>
    <property type="match status" value="2"/>
</dbReference>
<evidence type="ECO:0000259" key="6">
    <source>
        <dbReference type="PROSITE" id="PS50075"/>
    </source>
</evidence>
<dbReference type="InterPro" id="IPR009081">
    <property type="entry name" value="PP-bd_ACP"/>
</dbReference>
<dbReference type="Proteomes" id="UP000248340">
    <property type="component" value="Unassembled WGS sequence"/>
</dbReference>
<dbReference type="STRING" id="1448315.A0A319C453"/>
<dbReference type="RefSeq" id="XP_025488870.1">
    <property type="nucleotide sequence ID" value="XM_025640175.1"/>
</dbReference>
<keyword evidence="1" id="KW-0596">Phosphopantetheine</keyword>
<dbReference type="GO" id="GO:0043041">
    <property type="term" value="P:amino acid activation for nonribosomal peptide biosynthetic process"/>
    <property type="evidence" value="ECO:0007669"/>
    <property type="project" value="TreeGrafter"/>
</dbReference>
<comment type="similarity">
    <text evidence="4">Belongs to the NRP synthetase family.</text>
</comment>
<dbReference type="PANTHER" id="PTHR45527">
    <property type="entry name" value="NONRIBOSOMAL PEPTIDE SYNTHETASE"/>
    <property type="match status" value="1"/>
</dbReference>
<dbReference type="NCBIfam" id="TIGR01733">
    <property type="entry name" value="AA-adenyl-dom"/>
    <property type="match status" value="2"/>
</dbReference>
<dbReference type="Gene3D" id="1.10.1200.10">
    <property type="entry name" value="ACP-like"/>
    <property type="match status" value="2"/>
</dbReference>
<dbReference type="InterPro" id="IPR006162">
    <property type="entry name" value="Ppantetheine_attach_site"/>
</dbReference>
<dbReference type="PROSITE" id="PS00012">
    <property type="entry name" value="PHOSPHOPANTETHEINE"/>
    <property type="match status" value="1"/>
</dbReference>
<dbReference type="Pfam" id="PF00501">
    <property type="entry name" value="AMP-binding"/>
    <property type="match status" value="2"/>
</dbReference>
<dbReference type="FunFam" id="3.40.50.12780:FF:000014">
    <property type="entry name" value="Nonribosomal peptide synthetase 1"/>
    <property type="match status" value="1"/>
</dbReference>
<dbReference type="SMART" id="SM00823">
    <property type="entry name" value="PKS_PP"/>
    <property type="match status" value="2"/>
</dbReference>
<dbReference type="InterPro" id="IPR000873">
    <property type="entry name" value="AMP-dep_synth/lig_dom"/>
</dbReference>
<feature type="domain" description="Carrier" evidence="6">
    <location>
        <begin position="748"/>
        <end position="821"/>
    </location>
</feature>
<dbReference type="Gene3D" id="3.40.50.980">
    <property type="match status" value="2"/>
</dbReference>
<dbReference type="InterPro" id="IPR001242">
    <property type="entry name" value="Condensation_dom"/>
</dbReference>
<feature type="domain" description="Carrier" evidence="6">
    <location>
        <begin position="1820"/>
        <end position="1896"/>
    </location>
</feature>
<evidence type="ECO:0000256" key="5">
    <source>
        <dbReference type="SAM" id="MobiDB-lite"/>
    </source>
</evidence>
<dbReference type="EMBL" id="KZ821727">
    <property type="protein sequence ID" value="PYH78670.1"/>
    <property type="molecule type" value="Genomic_DNA"/>
</dbReference>
<dbReference type="GO" id="GO:0044550">
    <property type="term" value="P:secondary metabolite biosynthetic process"/>
    <property type="evidence" value="ECO:0007669"/>
    <property type="project" value="TreeGrafter"/>
</dbReference>
<keyword evidence="8" id="KW-1185">Reference proteome</keyword>
<evidence type="ECO:0000256" key="3">
    <source>
        <dbReference type="ARBA" id="ARBA00022598"/>
    </source>
</evidence>
<evidence type="ECO:0000256" key="2">
    <source>
        <dbReference type="ARBA" id="ARBA00022553"/>
    </source>
</evidence>
<proteinExistence type="inferred from homology"/>
<dbReference type="FunFam" id="3.30.300.30:FF:000015">
    <property type="entry name" value="Nonribosomal peptide synthase SidD"/>
    <property type="match status" value="2"/>
</dbReference>
<dbReference type="SUPFAM" id="SSF52777">
    <property type="entry name" value="CoA-dependent acyltransferases"/>
    <property type="match status" value="4"/>
</dbReference>
<dbReference type="InterPro" id="IPR023213">
    <property type="entry name" value="CAT-like_dom_sf"/>
</dbReference>
<evidence type="ECO:0000313" key="7">
    <source>
        <dbReference type="EMBL" id="PYH78670.1"/>
    </source>
</evidence>
<dbReference type="GO" id="GO:0016874">
    <property type="term" value="F:ligase activity"/>
    <property type="evidence" value="ECO:0007669"/>
    <property type="project" value="UniProtKB-KW"/>
</dbReference>
<dbReference type="GO" id="GO:0005737">
    <property type="term" value="C:cytoplasm"/>
    <property type="evidence" value="ECO:0007669"/>
    <property type="project" value="TreeGrafter"/>
</dbReference>
<organism evidence="7 8">
    <name type="scientific">Aspergillus uvarum CBS 121591</name>
    <dbReference type="NCBI Taxonomy" id="1448315"/>
    <lineage>
        <taxon>Eukaryota</taxon>
        <taxon>Fungi</taxon>
        <taxon>Dikarya</taxon>
        <taxon>Ascomycota</taxon>
        <taxon>Pezizomycotina</taxon>
        <taxon>Eurotiomycetes</taxon>
        <taxon>Eurotiomycetidae</taxon>
        <taxon>Eurotiales</taxon>
        <taxon>Aspergillaceae</taxon>
        <taxon>Aspergillus</taxon>
        <taxon>Aspergillus subgen. Circumdati</taxon>
    </lineage>
</organism>
<dbReference type="Gene3D" id="3.30.559.10">
    <property type="entry name" value="Chloramphenicol acetyltransferase-like domain"/>
    <property type="match status" value="2"/>
</dbReference>
<dbReference type="VEuPathDB" id="FungiDB:BO82DRAFT_421517"/>
<dbReference type="SUPFAM" id="SSF56801">
    <property type="entry name" value="Acetyl-CoA synthetase-like"/>
    <property type="match status" value="2"/>
</dbReference>
<dbReference type="Gene3D" id="3.30.559.30">
    <property type="entry name" value="Nonribosomal peptide synthetase, condensation domain"/>
    <property type="match status" value="2"/>
</dbReference>
<dbReference type="InterPro" id="IPR020845">
    <property type="entry name" value="AMP-binding_CS"/>
</dbReference>
<dbReference type="GeneID" id="37142917"/>
<accession>A0A319C453</accession>
<evidence type="ECO:0000256" key="1">
    <source>
        <dbReference type="ARBA" id="ARBA00022450"/>
    </source>
</evidence>
<keyword evidence="2" id="KW-0597">Phosphoprotein</keyword>
<dbReference type="Pfam" id="PF00668">
    <property type="entry name" value="Condensation"/>
    <property type="match status" value="2"/>
</dbReference>
<evidence type="ECO:0000256" key="4">
    <source>
        <dbReference type="ARBA" id="ARBA00029454"/>
    </source>
</evidence>